<dbReference type="Proteomes" id="UP001596410">
    <property type="component" value="Unassembled WGS sequence"/>
</dbReference>
<feature type="domain" description="N-acetyltransferase" evidence="1">
    <location>
        <begin position="3"/>
        <end position="142"/>
    </location>
</feature>
<comment type="caution">
    <text evidence="2">The sequence shown here is derived from an EMBL/GenBank/DDBJ whole genome shotgun (WGS) entry which is preliminary data.</text>
</comment>
<name>A0ABW2EKL3_9BACI</name>
<protein>
    <submittedName>
        <fullName evidence="2">GNAT family N-acetyltransferase</fullName>
    </submittedName>
</protein>
<dbReference type="RefSeq" id="WP_204710608.1">
    <property type="nucleotide sequence ID" value="NZ_JBHSZV010000033.1"/>
</dbReference>
<dbReference type="InterPro" id="IPR000182">
    <property type="entry name" value="GNAT_dom"/>
</dbReference>
<dbReference type="SUPFAM" id="SSF55729">
    <property type="entry name" value="Acyl-CoA N-acyltransferases (Nat)"/>
    <property type="match status" value="1"/>
</dbReference>
<proteinExistence type="predicted"/>
<evidence type="ECO:0000313" key="3">
    <source>
        <dbReference type="Proteomes" id="UP001596410"/>
    </source>
</evidence>
<reference evidence="3" key="1">
    <citation type="journal article" date="2019" name="Int. J. Syst. Evol. Microbiol.">
        <title>The Global Catalogue of Microorganisms (GCM) 10K type strain sequencing project: providing services to taxonomists for standard genome sequencing and annotation.</title>
        <authorList>
            <consortium name="The Broad Institute Genomics Platform"/>
            <consortium name="The Broad Institute Genome Sequencing Center for Infectious Disease"/>
            <person name="Wu L."/>
            <person name="Ma J."/>
        </authorList>
    </citation>
    <scope>NUCLEOTIDE SEQUENCE [LARGE SCALE GENOMIC DNA]</scope>
    <source>
        <strain evidence="3">CGMCC 4.1621</strain>
    </source>
</reference>
<sequence length="142" mass="16062">MNVDIRTAKTESEIKDAFAVREAVFVNEQNVSIDDERDALDETATHIVGYVDEQPLIASRLRFVDDYGKFERICVVKSRRGLTLGKQVIQHMENVTKATGYYKAKLNSQTHAEGFYQSLGYETVSDEFIDAGIPHVTMIKTL</sequence>
<dbReference type="InterPro" id="IPR016181">
    <property type="entry name" value="Acyl_CoA_acyltransferase"/>
</dbReference>
<organism evidence="2 3">
    <name type="scientific">Halobacillus seohaensis</name>
    <dbReference type="NCBI Taxonomy" id="447421"/>
    <lineage>
        <taxon>Bacteria</taxon>
        <taxon>Bacillati</taxon>
        <taxon>Bacillota</taxon>
        <taxon>Bacilli</taxon>
        <taxon>Bacillales</taxon>
        <taxon>Bacillaceae</taxon>
        <taxon>Halobacillus</taxon>
    </lineage>
</organism>
<evidence type="ECO:0000313" key="2">
    <source>
        <dbReference type="EMBL" id="MFC7062823.1"/>
    </source>
</evidence>
<dbReference type="PANTHER" id="PTHR13355">
    <property type="entry name" value="GLUCOSAMINE 6-PHOSPHATE N-ACETYLTRANSFERASE"/>
    <property type="match status" value="1"/>
</dbReference>
<dbReference type="InterPro" id="IPR039143">
    <property type="entry name" value="GNPNAT1-like"/>
</dbReference>
<dbReference type="PROSITE" id="PS51186">
    <property type="entry name" value="GNAT"/>
    <property type="match status" value="1"/>
</dbReference>
<dbReference type="Pfam" id="PF13673">
    <property type="entry name" value="Acetyltransf_10"/>
    <property type="match status" value="1"/>
</dbReference>
<gene>
    <name evidence="2" type="ORF">ACFQIC_13340</name>
</gene>
<dbReference type="Gene3D" id="3.40.630.30">
    <property type="match status" value="1"/>
</dbReference>
<accession>A0ABW2EKL3</accession>
<dbReference type="EMBL" id="JBHSZV010000033">
    <property type="protein sequence ID" value="MFC7062823.1"/>
    <property type="molecule type" value="Genomic_DNA"/>
</dbReference>
<evidence type="ECO:0000259" key="1">
    <source>
        <dbReference type="PROSITE" id="PS51186"/>
    </source>
</evidence>
<keyword evidence="3" id="KW-1185">Reference proteome</keyword>
<dbReference type="PANTHER" id="PTHR13355:SF11">
    <property type="entry name" value="GLUCOSAMINE 6-PHOSPHATE N-ACETYLTRANSFERASE"/>
    <property type="match status" value="1"/>
</dbReference>